<sequence>MLLSSSANESLATLIHSSSASKSISSWLTSSSRPSNGTTTSSLNHYTSSSRISNISSITNSSSTRTTDVNKSHVTKSATLSTTPIIRYPNATIQMWNYLNVTLRALGTISYDAYTSSWDQKIGETLRPVVIEISRWNAAISISGIVLASAGLAYSSSRVAQYNESVSTLIQIIKTKQCFLVHGKFALLWTVAGVSLKYWPTPYPNSAITALVDLSNFDGSTRTLYRSDIYATFYDIGAFDNCGVVTEHVGKYPLWNAWGFMNSTDLSTSTFATNGAGLGVWQSLNLTDLQAPPLGVFDPPGLLTQDSTLLEPTGPVTKPTSTSGSPSTGPPAFNPTPTTNSTTTSPKTSLHGPPPQTPTGVTTTASTTTQTPVRPVTITAVIASGTDTITSVFTSTPSSPPVISISNPAVTAPPTEIIILEALTINGYTITANTQGNFVLAGTTITADSQGNIILDGQTITAGGPAVIISESTISLSPRTTEIVVGTQTLIVGGSAVTISGTVYSLEPGGTRIVVGTLTANLGSIILSIFGAAPSAPLQFTGAAGRIFWVSVVEISCVVVVASVLMVWL</sequence>
<keyword evidence="2" id="KW-0812">Transmembrane</keyword>
<organism evidence="3 4">
    <name type="scientific">Phialocephala subalpina</name>
    <dbReference type="NCBI Taxonomy" id="576137"/>
    <lineage>
        <taxon>Eukaryota</taxon>
        <taxon>Fungi</taxon>
        <taxon>Dikarya</taxon>
        <taxon>Ascomycota</taxon>
        <taxon>Pezizomycotina</taxon>
        <taxon>Leotiomycetes</taxon>
        <taxon>Helotiales</taxon>
        <taxon>Mollisiaceae</taxon>
        <taxon>Phialocephala</taxon>
        <taxon>Phialocephala fortinii species complex</taxon>
    </lineage>
</organism>
<feature type="transmembrane region" description="Helical" evidence="2">
    <location>
        <begin position="483"/>
        <end position="506"/>
    </location>
</feature>
<feature type="transmembrane region" description="Helical" evidence="2">
    <location>
        <begin position="513"/>
        <end position="535"/>
    </location>
</feature>
<keyword evidence="2" id="KW-1133">Transmembrane helix</keyword>
<evidence type="ECO:0000313" key="3">
    <source>
        <dbReference type="EMBL" id="CZR58332.1"/>
    </source>
</evidence>
<feature type="compositionally biased region" description="Low complexity" evidence="1">
    <location>
        <begin position="358"/>
        <end position="370"/>
    </location>
</feature>
<keyword evidence="4" id="KW-1185">Reference proteome</keyword>
<dbReference type="STRING" id="576137.A0A1L7WZY6"/>
<feature type="compositionally biased region" description="Low complexity" evidence="1">
    <location>
        <begin position="312"/>
        <end position="327"/>
    </location>
</feature>
<dbReference type="EMBL" id="FJOG01000011">
    <property type="protein sequence ID" value="CZR58332.1"/>
    <property type="molecule type" value="Genomic_DNA"/>
</dbReference>
<name>A0A1L7WZY6_9HELO</name>
<dbReference type="AlphaFoldDB" id="A0A1L7WZY6"/>
<accession>A0A1L7WZY6</accession>
<keyword evidence="2" id="KW-0472">Membrane</keyword>
<proteinExistence type="predicted"/>
<feature type="transmembrane region" description="Helical" evidence="2">
    <location>
        <begin position="547"/>
        <end position="568"/>
    </location>
</feature>
<evidence type="ECO:0000313" key="4">
    <source>
        <dbReference type="Proteomes" id="UP000184330"/>
    </source>
</evidence>
<evidence type="ECO:0000256" key="2">
    <source>
        <dbReference type="SAM" id="Phobius"/>
    </source>
</evidence>
<feature type="compositionally biased region" description="Low complexity" evidence="1">
    <location>
        <begin position="335"/>
        <end position="349"/>
    </location>
</feature>
<reference evidence="3 4" key="1">
    <citation type="submission" date="2016-03" db="EMBL/GenBank/DDBJ databases">
        <authorList>
            <person name="Ploux O."/>
        </authorList>
    </citation>
    <scope>NUCLEOTIDE SEQUENCE [LARGE SCALE GENOMIC DNA]</scope>
    <source>
        <strain evidence="3 4">UAMH 11012</strain>
    </source>
</reference>
<evidence type="ECO:0000256" key="1">
    <source>
        <dbReference type="SAM" id="MobiDB-lite"/>
    </source>
</evidence>
<feature type="region of interest" description="Disordered" evidence="1">
    <location>
        <begin position="297"/>
        <end position="370"/>
    </location>
</feature>
<dbReference type="OrthoDB" id="3564250at2759"/>
<gene>
    <name evidence="3" type="ORF">PAC_08224</name>
</gene>
<protein>
    <submittedName>
        <fullName evidence="3">Uncharacterized protein</fullName>
    </submittedName>
</protein>
<dbReference type="Proteomes" id="UP000184330">
    <property type="component" value="Unassembled WGS sequence"/>
</dbReference>